<gene>
    <name evidence="2" type="ORF">GRI69_07595</name>
</gene>
<keyword evidence="1" id="KW-0812">Transmembrane</keyword>
<feature type="transmembrane region" description="Helical" evidence="1">
    <location>
        <begin position="106"/>
        <end position="129"/>
    </location>
</feature>
<comment type="caution">
    <text evidence="2">The sequence shown here is derived from an EMBL/GenBank/DDBJ whole genome shotgun (WGS) entry which is preliminary data.</text>
</comment>
<dbReference type="AlphaFoldDB" id="A0A844XS92"/>
<proteinExistence type="predicted"/>
<dbReference type="Proteomes" id="UP000448199">
    <property type="component" value="Unassembled WGS sequence"/>
</dbReference>
<accession>A0A844XS92</accession>
<protein>
    <submittedName>
        <fullName evidence="2">Uncharacterized protein</fullName>
    </submittedName>
</protein>
<dbReference type="RefSeq" id="WP_160727664.1">
    <property type="nucleotide sequence ID" value="NZ_WTYC01000003.1"/>
</dbReference>
<keyword evidence="1" id="KW-1133">Transmembrane helix</keyword>
<evidence type="ECO:0000256" key="1">
    <source>
        <dbReference type="SAM" id="Phobius"/>
    </source>
</evidence>
<reference evidence="2 3" key="1">
    <citation type="submission" date="2019-12" db="EMBL/GenBank/DDBJ databases">
        <title>Genomic-based taxomic classification of the family Erythrobacteraceae.</title>
        <authorList>
            <person name="Xu L."/>
        </authorList>
    </citation>
    <scope>NUCLEOTIDE SEQUENCE [LARGE SCALE GENOMIC DNA]</scope>
    <source>
        <strain evidence="2 3">DSM 17792</strain>
    </source>
</reference>
<evidence type="ECO:0000313" key="2">
    <source>
        <dbReference type="EMBL" id="MXO48117.1"/>
    </source>
</evidence>
<organism evidence="2 3">
    <name type="scientific">Qipengyuania vulgaris</name>
    <dbReference type="NCBI Taxonomy" id="291985"/>
    <lineage>
        <taxon>Bacteria</taxon>
        <taxon>Pseudomonadati</taxon>
        <taxon>Pseudomonadota</taxon>
        <taxon>Alphaproteobacteria</taxon>
        <taxon>Sphingomonadales</taxon>
        <taxon>Erythrobacteraceae</taxon>
        <taxon>Qipengyuania</taxon>
    </lineage>
</organism>
<dbReference type="EMBL" id="WTYC01000003">
    <property type="protein sequence ID" value="MXO48117.1"/>
    <property type="molecule type" value="Genomic_DNA"/>
</dbReference>
<keyword evidence="3" id="KW-1185">Reference proteome</keyword>
<keyword evidence="1" id="KW-0472">Membrane</keyword>
<name>A0A844XS92_9SPHN</name>
<sequence length="223" mass="25197">MSDRLDYPALFKQATGRAMLPEDADQLRDFLLLAPEALAQSPTYVADLMVRYVQWRQLRDTVSDASDTILAQIQTRSEAVVQKMVDDTVERIHKASPSTQASFFSAFSWGSAVFTIGFAAALLLTFGLFTQGYVKPQWFTEESFAKINFAEGVEEAVGGDVDWHRREAPFDESLVEILNYANARGTNADPYHLLRLYESCQYPGQESYRSRGKLMCRYDAMSD</sequence>
<evidence type="ECO:0000313" key="3">
    <source>
        <dbReference type="Proteomes" id="UP000448199"/>
    </source>
</evidence>